<evidence type="ECO:0000256" key="1">
    <source>
        <dbReference type="ARBA" id="ARBA00004275"/>
    </source>
</evidence>
<gene>
    <name evidence="9" type="ORF">BJ322DRAFT_998486</name>
</gene>
<evidence type="ECO:0000256" key="6">
    <source>
        <dbReference type="ARBA" id="ARBA00022803"/>
    </source>
</evidence>
<dbReference type="InterPro" id="IPR011990">
    <property type="entry name" value="TPR-like_helical_dom_sf"/>
</dbReference>
<keyword evidence="4" id="KW-0963">Cytoplasm</keyword>
<dbReference type="SUPFAM" id="SSF48452">
    <property type="entry name" value="TPR-like"/>
    <property type="match status" value="1"/>
</dbReference>
<dbReference type="OrthoDB" id="10006023at2759"/>
<accession>A0A9P6LCG1</accession>
<keyword evidence="5" id="KW-0677">Repeat</keyword>
<feature type="repeat" description="TPR" evidence="8">
    <location>
        <begin position="622"/>
        <end position="655"/>
    </location>
</feature>
<comment type="subcellular location">
    <subcellularLocation>
        <location evidence="2">Cytoplasm</location>
    </subcellularLocation>
    <subcellularLocation>
        <location evidence="1">Peroxisome</location>
    </subcellularLocation>
</comment>
<dbReference type="Gene3D" id="1.25.40.10">
    <property type="entry name" value="Tetratricopeptide repeat domain"/>
    <property type="match status" value="1"/>
</dbReference>
<feature type="repeat" description="TPR" evidence="8">
    <location>
        <begin position="468"/>
        <end position="501"/>
    </location>
</feature>
<name>A0A9P6LCG1_9AGAM</name>
<dbReference type="Proteomes" id="UP000736335">
    <property type="component" value="Unassembled WGS sequence"/>
</dbReference>
<dbReference type="AlphaFoldDB" id="A0A9P6LCG1"/>
<sequence>MSLPLLIGGSAECGPSANNPLRGLAKNFDKDRGIQQDLLGLNRSGSSSQTFRTHPNQISSENINEAASFFSSTNSAPLLHTPSSPFNLSNLKNALPAIDHRGLESTQSGLSGAAWASDFTSFQQNQSSSSQQMMAAPPSVGVQTVQRPTVQNSAGMFSPVGLNGNLPFVSHSVGMPIQFPDLAQDQRSHPGLGHRQLMAETTGAWDDLLAELSQPLEQVQPAPTQIAGEQQQHRIIDSVEQDALARTAGKLVEALSEEQNPKFKNSQFMGLMRSLADKTSVVAGNDIVLTTSPLENTASTSAGVKGKGRERSDFDQMTQVYPNAANIGAISDPRLLSSLYTHGQTSSATIASDVTQDSYDDVYEYFKQENEDYIAYQQAASKVAPLNGSGVWDESSQQFEWNKLQSEWDAWEANAVGVRKMSDYQFAAENPYLLGSSTRGHDMHSSFDQVGMNTLELEAAVQRDPKNVQAWYALGVKQQDSEREQKAIEALRRAVELDPEYVQSWLALGVSHTNEANRAKAYGAIREWARRHTKFPQTTVGMSGGFTGEVFEPGSERSQKAMYEGLITCLIEMIRDASGSEEEHRIDPDVQIALAVLLNSNEEYAKATDCFQTALAMRPHDWALYNRVGATLANSGNADLALEYYYRALELNPVYIRARFNLGISCINLHRYEEAARHILDALTLQSSDATGDPRGGVTSDALWNSLESVCGRMGRQDLMGACERRDLDGKHPSAI</sequence>
<evidence type="ECO:0000313" key="10">
    <source>
        <dbReference type="Proteomes" id="UP000736335"/>
    </source>
</evidence>
<evidence type="ECO:0000256" key="3">
    <source>
        <dbReference type="ARBA" id="ARBA00005348"/>
    </source>
</evidence>
<comment type="caution">
    <text evidence="9">The sequence shown here is derived from an EMBL/GenBank/DDBJ whole genome shotgun (WGS) entry which is preliminary data.</text>
</comment>
<reference evidence="9" key="1">
    <citation type="journal article" date="2020" name="Nat. Commun.">
        <title>Large-scale genome sequencing of mycorrhizal fungi provides insights into the early evolution of symbiotic traits.</title>
        <authorList>
            <person name="Miyauchi S."/>
            <person name="Kiss E."/>
            <person name="Kuo A."/>
            <person name="Drula E."/>
            <person name="Kohler A."/>
            <person name="Sanchez-Garcia M."/>
            <person name="Morin E."/>
            <person name="Andreopoulos B."/>
            <person name="Barry K.W."/>
            <person name="Bonito G."/>
            <person name="Buee M."/>
            <person name="Carver A."/>
            <person name="Chen C."/>
            <person name="Cichocki N."/>
            <person name="Clum A."/>
            <person name="Culley D."/>
            <person name="Crous P.W."/>
            <person name="Fauchery L."/>
            <person name="Girlanda M."/>
            <person name="Hayes R.D."/>
            <person name="Keri Z."/>
            <person name="LaButti K."/>
            <person name="Lipzen A."/>
            <person name="Lombard V."/>
            <person name="Magnuson J."/>
            <person name="Maillard F."/>
            <person name="Murat C."/>
            <person name="Nolan M."/>
            <person name="Ohm R.A."/>
            <person name="Pangilinan J."/>
            <person name="Pereira M.F."/>
            <person name="Perotto S."/>
            <person name="Peter M."/>
            <person name="Pfister S."/>
            <person name="Riley R."/>
            <person name="Sitrit Y."/>
            <person name="Stielow J.B."/>
            <person name="Szollosi G."/>
            <person name="Zifcakova L."/>
            <person name="Stursova M."/>
            <person name="Spatafora J.W."/>
            <person name="Tedersoo L."/>
            <person name="Vaario L.M."/>
            <person name="Yamada A."/>
            <person name="Yan M."/>
            <person name="Wang P."/>
            <person name="Xu J."/>
            <person name="Bruns T."/>
            <person name="Baldrian P."/>
            <person name="Vilgalys R."/>
            <person name="Dunand C."/>
            <person name="Henrissat B."/>
            <person name="Grigoriev I.V."/>
            <person name="Hibbett D."/>
            <person name="Nagy L.G."/>
            <person name="Martin F.M."/>
        </authorList>
    </citation>
    <scope>NUCLEOTIDE SEQUENCE</scope>
    <source>
        <strain evidence="9">UH-Tt-Lm1</strain>
    </source>
</reference>
<proteinExistence type="inferred from homology"/>
<reference evidence="9" key="2">
    <citation type="submission" date="2020-11" db="EMBL/GenBank/DDBJ databases">
        <authorList>
            <consortium name="DOE Joint Genome Institute"/>
            <person name="Kuo A."/>
            <person name="Miyauchi S."/>
            <person name="Kiss E."/>
            <person name="Drula E."/>
            <person name="Kohler A."/>
            <person name="Sanchez-Garcia M."/>
            <person name="Andreopoulos B."/>
            <person name="Barry K.W."/>
            <person name="Bonito G."/>
            <person name="Buee M."/>
            <person name="Carver A."/>
            <person name="Chen C."/>
            <person name="Cichocki N."/>
            <person name="Clum A."/>
            <person name="Culley D."/>
            <person name="Crous P.W."/>
            <person name="Fauchery L."/>
            <person name="Girlanda M."/>
            <person name="Hayes R."/>
            <person name="Keri Z."/>
            <person name="Labutti K."/>
            <person name="Lipzen A."/>
            <person name="Lombard V."/>
            <person name="Magnuson J."/>
            <person name="Maillard F."/>
            <person name="Morin E."/>
            <person name="Murat C."/>
            <person name="Nolan M."/>
            <person name="Ohm R."/>
            <person name="Pangilinan J."/>
            <person name="Pereira M."/>
            <person name="Perotto S."/>
            <person name="Peter M."/>
            <person name="Riley R."/>
            <person name="Sitrit Y."/>
            <person name="Stielow B."/>
            <person name="Szollosi G."/>
            <person name="Zifcakova L."/>
            <person name="Stursova M."/>
            <person name="Spatafora J.W."/>
            <person name="Tedersoo L."/>
            <person name="Vaario L.-M."/>
            <person name="Yamada A."/>
            <person name="Yan M."/>
            <person name="Wang P."/>
            <person name="Xu J."/>
            <person name="Bruns T."/>
            <person name="Baldrian P."/>
            <person name="Vilgalys R."/>
            <person name="Henrissat B."/>
            <person name="Grigoriev I.V."/>
            <person name="Hibbett D."/>
            <person name="Nagy L.G."/>
            <person name="Martin F.M."/>
        </authorList>
    </citation>
    <scope>NUCLEOTIDE SEQUENCE</scope>
    <source>
        <strain evidence="9">UH-Tt-Lm1</strain>
    </source>
</reference>
<dbReference type="GO" id="GO:0005829">
    <property type="term" value="C:cytosol"/>
    <property type="evidence" value="ECO:0007669"/>
    <property type="project" value="TreeGrafter"/>
</dbReference>
<organism evidence="9 10">
    <name type="scientific">Thelephora terrestris</name>
    <dbReference type="NCBI Taxonomy" id="56493"/>
    <lineage>
        <taxon>Eukaryota</taxon>
        <taxon>Fungi</taxon>
        <taxon>Dikarya</taxon>
        <taxon>Basidiomycota</taxon>
        <taxon>Agaricomycotina</taxon>
        <taxon>Agaricomycetes</taxon>
        <taxon>Thelephorales</taxon>
        <taxon>Thelephoraceae</taxon>
        <taxon>Thelephora</taxon>
    </lineage>
</organism>
<evidence type="ECO:0000256" key="7">
    <source>
        <dbReference type="ARBA" id="ARBA00023140"/>
    </source>
</evidence>
<protein>
    <recommendedName>
        <fullName evidence="11">Peroxin-5</fullName>
    </recommendedName>
</protein>
<evidence type="ECO:0000313" key="9">
    <source>
        <dbReference type="EMBL" id="KAF9793365.1"/>
    </source>
</evidence>
<comment type="similarity">
    <text evidence="3">Belongs to the peroxisomal targeting signal receptor family.</text>
</comment>
<keyword evidence="10" id="KW-1185">Reference proteome</keyword>
<evidence type="ECO:0000256" key="2">
    <source>
        <dbReference type="ARBA" id="ARBA00004496"/>
    </source>
</evidence>
<evidence type="ECO:0000256" key="4">
    <source>
        <dbReference type="ARBA" id="ARBA00022490"/>
    </source>
</evidence>
<dbReference type="SMART" id="SM00028">
    <property type="entry name" value="TPR"/>
    <property type="match status" value="4"/>
</dbReference>
<evidence type="ECO:0008006" key="11">
    <source>
        <dbReference type="Google" id="ProtNLM"/>
    </source>
</evidence>
<dbReference type="InterPro" id="IPR024111">
    <property type="entry name" value="PEX5/PEX5L"/>
</dbReference>
<evidence type="ECO:0000256" key="5">
    <source>
        <dbReference type="ARBA" id="ARBA00022737"/>
    </source>
</evidence>
<dbReference type="PANTHER" id="PTHR10130:SF0">
    <property type="entry name" value="GH08708P"/>
    <property type="match status" value="1"/>
</dbReference>
<dbReference type="Pfam" id="PF13432">
    <property type="entry name" value="TPR_16"/>
    <property type="match status" value="2"/>
</dbReference>
<keyword evidence="6 8" id="KW-0802">TPR repeat</keyword>
<dbReference type="GO" id="GO:0005778">
    <property type="term" value="C:peroxisomal membrane"/>
    <property type="evidence" value="ECO:0007669"/>
    <property type="project" value="TreeGrafter"/>
</dbReference>
<dbReference type="PANTHER" id="PTHR10130">
    <property type="entry name" value="PEROXISOMAL TARGETING SIGNAL 1 RECEPTOR PEX5"/>
    <property type="match status" value="1"/>
</dbReference>
<dbReference type="GO" id="GO:0005052">
    <property type="term" value="F:peroxisome matrix targeting signal-1 binding"/>
    <property type="evidence" value="ECO:0007669"/>
    <property type="project" value="TreeGrafter"/>
</dbReference>
<feature type="repeat" description="TPR" evidence="8">
    <location>
        <begin position="588"/>
        <end position="621"/>
    </location>
</feature>
<dbReference type="EMBL" id="WIUZ02000001">
    <property type="protein sequence ID" value="KAF9793365.1"/>
    <property type="molecule type" value="Genomic_DNA"/>
</dbReference>
<evidence type="ECO:0000256" key="8">
    <source>
        <dbReference type="PROSITE-ProRule" id="PRU00339"/>
    </source>
</evidence>
<dbReference type="GO" id="GO:0016560">
    <property type="term" value="P:protein import into peroxisome matrix, docking"/>
    <property type="evidence" value="ECO:0007669"/>
    <property type="project" value="TreeGrafter"/>
</dbReference>
<keyword evidence="7" id="KW-0576">Peroxisome</keyword>
<dbReference type="InterPro" id="IPR019734">
    <property type="entry name" value="TPR_rpt"/>
</dbReference>
<dbReference type="PROSITE" id="PS50005">
    <property type="entry name" value="TPR"/>
    <property type="match status" value="3"/>
</dbReference>